<evidence type="ECO:0000256" key="3">
    <source>
        <dbReference type="ARBA" id="ARBA00022692"/>
    </source>
</evidence>
<feature type="transmembrane region" description="Helical" evidence="6">
    <location>
        <begin position="226"/>
        <end position="247"/>
    </location>
</feature>
<comment type="subcellular location">
    <subcellularLocation>
        <location evidence="1">Cell membrane</location>
        <topology evidence="1">Multi-pass membrane protein</topology>
    </subcellularLocation>
</comment>
<dbReference type="AlphaFoldDB" id="A0A6J7GGB6"/>
<evidence type="ECO:0000313" key="7">
    <source>
        <dbReference type="EMBL" id="CAB4907377.1"/>
    </source>
</evidence>
<sequence>MELSIIWDFYFALCITVMGIWYWLEDRSEISKIRQTLYYFALLLLTIVLVGPVAHNAINYFWVHMVQHILLMMLISPLLILGSPFKLLLNSRYLVLRKNVRRVTKLKLVRSLFKPQVGFAIFLAALIGTHFSPLANAAMNNPNIHVLELMIFLYAGLIYYYPVLEGNPSPFPVPHAVRVGSLFAMMLPETMTGFFLYSGNTLLHDVHHNMAMDMSSMIDPLRDQHIGGALMWSMGMIIDSIWIVLAARDWFAHEKLISGDK</sequence>
<keyword evidence="5 6" id="KW-0472">Membrane</keyword>
<gene>
    <name evidence="7" type="ORF">UFOPK3608_00721</name>
</gene>
<feature type="transmembrane region" description="Helical" evidence="6">
    <location>
        <begin position="112"/>
        <end position="132"/>
    </location>
</feature>
<protein>
    <submittedName>
        <fullName evidence="7">Unannotated protein</fullName>
    </submittedName>
</protein>
<evidence type="ECO:0000256" key="1">
    <source>
        <dbReference type="ARBA" id="ARBA00004651"/>
    </source>
</evidence>
<feature type="transmembrane region" description="Helical" evidence="6">
    <location>
        <begin position="69"/>
        <end position="91"/>
    </location>
</feature>
<keyword evidence="4 6" id="KW-1133">Transmembrane helix</keyword>
<evidence type="ECO:0000256" key="4">
    <source>
        <dbReference type="ARBA" id="ARBA00022989"/>
    </source>
</evidence>
<feature type="transmembrane region" description="Helical" evidence="6">
    <location>
        <begin position="6"/>
        <end position="24"/>
    </location>
</feature>
<feature type="transmembrane region" description="Helical" evidence="6">
    <location>
        <begin position="36"/>
        <end position="63"/>
    </location>
</feature>
<evidence type="ECO:0000256" key="6">
    <source>
        <dbReference type="SAM" id="Phobius"/>
    </source>
</evidence>
<feature type="transmembrane region" description="Helical" evidence="6">
    <location>
        <begin position="176"/>
        <end position="197"/>
    </location>
</feature>
<name>A0A6J7GGB6_9ZZZZ</name>
<keyword evidence="2" id="KW-1003">Cell membrane</keyword>
<evidence type="ECO:0000256" key="2">
    <source>
        <dbReference type="ARBA" id="ARBA00022475"/>
    </source>
</evidence>
<dbReference type="InterPro" id="IPR019108">
    <property type="entry name" value="Caa3_assmbl_CtaG-rel"/>
</dbReference>
<feature type="transmembrane region" description="Helical" evidence="6">
    <location>
        <begin position="144"/>
        <end position="164"/>
    </location>
</feature>
<dbReference type="GO" id="GO:0005886">
    <property type="term" value="C:plasma membrane"/>
    <property type="evidence" value="ECO:0007669"/>
    <property type="project" value="UniProtKB-SubCell"/>
</dbReference>
<proteinExistence type="predicted"/>
<dbReference type="EMBL" id="CAFBMP010000041">
    <property type="protein sequence ID" value="CAB4907377.1"/>
    <property type="molecule type" value="Genomic_DNA"/>
</dbReference>
<reference evidence="7" key="1">
    <citation type="submission" date="2020-05" db="EMBL/GenBank/DDBJ databases">
        <authorList>
            <person name="Chiriac C."/>
            <person name="Salcher M."/>
            <person name="Ghai R."/>
            <person name="Kavagutti S V."/>
        </authorList>
    </citation>
    <scope>NUCLEOTIDE SEQUENCE</scope>
</reference>
<accession>A0A6J7GGB6</accession>
<evidence type="ECO:0000256" key="5">
    <source>
        <dbReference type="ARBA" id="ARBA00023136"/>
    </source>
</evidence>
<organism evidence="7">
    <name type="scientific">freshwater metagenome</name>
    <dbReference type="NCBI Taxonomy" id="449393"/>
    <lineage>
        <taxon>unclassified sequences</taxon>
        <taxon>metagenomes</taxon>
        <taxon>ecological metagenomes</taxon>
    </lineage>
</organism>
<keyword evidence="3 6" id="KW-0812">Transmembrane</keyword>
<dbReference type="Pfam" id="PF09678">
    <property type="entry name" value="Caa3_CtaG"/>
    <property type="match status" value="1"/>
</dbReference>